<dbReference type="Gene3D" id="2.60.120.650">
    <property type="entry name" value="Cupin"/>
    <property type="match status" value="1"/>
</dbReference>
<sequence>MAIPQEIPLYNSKVGAADVYLVEQWDKHTGSALERRNAIFRDFIALGMKGRWEYHKRAEDFPFNEHEKTILECRTWSERSQAEWMTGSSLRVMFSSSSSNVQLNEQQLEWCTRWGGDAEEVVCYDMEALPERVFCLTAYDDPSDVEEARQEHDQSLWVSGFYWVAGDELKIVWVDEFGQTVREKLCNKEDLETDGEAFNEYKPFESRWWTEATPVGKRLATAAPVQRVPTLANAAVDTFREAYNAQSPVLLPHQALSSLPAIKRWFTSARGSQEINASYLSKFGATMVPLEFSDGRTFARVQHPLAFFLECLASATSRHVETPNRYFSSYVPGARAMRRVKQSNTFFNKTAPAAGTTQIYLAQAPISELPWPLRADLPVPELVTKAGKGDIYDSSIWVGQAPTYTPLHKDPNPNLFVQLAGSKVVRLFRPDVGRGIFAEVQEMVGGNSSAAIRGEEMMMGAERAALDQRVWSDNDTCAFVYEAELHSGDALFIPKGWWHSIKSTGSGINGSVNWWFR</sequence>
<protein>
    <recommendedName>
        <fullName evidence="1">JmjC domain-containing protein</fullName>
    </recommendedName>
</protein>
<proteinExistence type="predicted"/>
<dbReference type="EMBL" id="CP051143">
    <property type="protein sequence ID" value="QIX02016.1"/>
    <property type="molecule type" value="Genomic_DNA"/>
</dbReference>
<dbReference type="SMART" id="SM00558">
    <property type="entry name" value="JmjC"/>
    <property type="match status" value="1"/>
</dbReference>
<dbReference type="Proteomes" id="UP000503462">
    <property type="component" value="Chromosome 5"/>
</dbReference>
<keyword evidence="3" id="KW-1185">Reference proteome</keyword>
<gene>
    <name evidence="2" type="ORF">AMS68_007533</name>
</gene>
<dbReference type="SUPFAM" id="SSF51197">
    <property type="entry name" value="Clavaminate synthase-like"/>
    <property type="match status" value="1"/>
</dbReference>
<dbReference type="AlphaFoldDB" id="A0A6H0Y4X6"/>
<dbReference type="InterPro" id="IPR041667">
    <property type="entry name" value="Cupin_8"/>
</dbReference>
<dbReference type="PANTHER" id="PTHR12461">
    <property type="entry name" value="HYPOXIA-INDUCIBLE FACTOR 1 ALPHA INHIBITOR-RELATED"/>
    <property type="match status" value="1"/>
</dbReference>
<evidence type="ECO:0000313" key="2">
    <source>
        <dbReference type="EMBL" id="QIX02016.1"/>
    </source>
</evidence>
<name>A0A6H0Y4X6_9PEZI</name>
<dbReference type="PANTHER" id="PTHR12461:SF105">
    <property type="entry name" value="HYPOXIA-INDUCIBLE FACTOR 1-ALPHA INHIBITOR"/>
    <property type="match status" value="1"/>
</dbReference>
<dbReference type="Pfam" id="PF13621">
    <property type="entry name" value="Cupin_8"/>
    <property type="match status" value="1"/>
</dbReference>
<organism evidence="2 3">
    <name type="scientific">Peltaster fructicola</name>
    <dbReference type="NCBI Taxonomy" id="286661"/>
    <lineage>
        <taxon>Eukaryota</taxon>
        <taxon>Fungi</taxon>
        <taxon>Dikarya</taxon>
        <taxon>Ascomycota</taxon>
        <taxon>Pezizomycotina</taxon>
        <taxon>Dothideomycetes</taxon>
        <taxon>Dothideomycetes incertae sedis</taxon>
        <taxon>Peltaster</taxon>
    </lineage>
</organism>
<accession>A0A6H0Y4X6</accession>
<reference evidence="2 3" key="1">
    <citation type="journal article" date="2016" name="Sci. Rep.">
        <title>Peltaster fructicola genome reveals evolution from an invasive phytopathogen to an ectophytic parasite.</title>
        <authorList>
            <person name="Xu C."/>
            <person name="Chen H."/>
            <person name="Gleason M.L."/>
            <person name="Xu J.R."/>
            <person name="Liu H."/>
            <person name="Zhang R."/>
            <person name="Sun G."/>
        </authorList>
    </citation>
    <scope>NUCLEOTIDE SEQUENCE [LARGE SCALE GENOMIC DNA]</scope>
    <source>
        <strain evidence="2 3">LNHT1506</strain>
    </source>
</reference>
<dbReference type="OrthoDB" id="263283at2759"/>
<dbReference type="InterPro" id="IPR003347">
    <property type="entry name" value="JmjC_dom"/>
</dbReference>
<evidence type="ECO:0000313" key="3">
    <source>
        <dbReference type="Proteomes" id="UP000503462"/>
    </source>
</evidence>
<evidence type="ECO:0000259" key="1">
    <source>
        <dbReference type="PROSITE" id="PS51184"/>
    </source>
</evidence>
<feature type="domain" description="JmjC" evidence="1">
    <location>
        <begin position="353"/>
        <end position="517"/>
    </location>
</feature>
<dbReference type="PROSITE" id="PS51184">
    <property type="entry name" value="JMJC"/>
    <property type="match status" value="1"/>
</dbReference>